<dbReference type="WBParaSite" id="SVE_0092400.1">
    <property type="protein sequence ID" value="SVE_0092400.1"/>
    <property type="gene ID" value="SVE_0092400"/>
</dbReference>
<organism evidence="1 2">
    <name type="scientific">Strongyloides venezuelensis</name>
    <name type="common">Threadworm</name>
    <dbReference type="NCBI Taxonomy" id="75913"/>
    <lineage>
        <taxon>Eukaryota</taxon>
        <taxon>Metazoa</taxon>
        <taxon>Ecdysozoa</taxon>
        <taxon>Nematoda</taxon>
        <taxon>Chromadorea</taxon>
        <taxon>Rhabditida</taxon>
        <taxon>Tylenchina</taxon>
        <taxon>Panagrolaimomorpha</taxon>
        <taxon>Strongyloidoidea</taxon>
        <taxon>Strongyloididae</taxon>
        <taxon>Strongyloides</taxon>
    </lineage>
</organism>
<evidence type="ECO:0000313" key="1">
    <source>
        <dbReference type="Proteomes" id="UP000035680"/>
    </source>
</evidence>
<dbReference type="STRING" id="75913.A0A0K0EWM1"/>
<dbReference type="AlphaFoldDB" id="A0A0K0EWM1"/>
<keyword evidence="1" id="KW-1185">Reference proteome</keyword>
<reference evidence="1" key="1">
    <citation type="submission" date="2014-07" db="EMBL/GenBank/DDBJ databases">
        <authorList>
            <person name="Martin A.A"/>
            <person name="De Silva N."/>
        </authorList>
    </citation>
    <scope>NUCLEOTIDE SEQUENCE</scope>
</reference>
<evidence type="ECO:0000313" key="2">
    <source>
        <dbReference type="WBParaSite" id="SVE_0092400.1"/>
    </source>
</evidence>
<accession>A0A0K0EWM1</accession>
<proteinExistence type="predicted"/>
<protein>
    <submittedName>
        <fullName evidence="2">Glycosidase</fullName>
    </submittedName>
</protein>
<name>A0A0K0EWM1_STRVS</name>
<sequence length="164" mass="18945">MPVKYSDLIPEGLVKVKKNPIIHTSSELISVKGVSEMKNGHAMMALVNLSSSPMIISRNTPICMAVRIQPNDIIEASDEYISPEAHWENELPEPIRTKPLSDEKILKLREIRIDLQPIVLNYKDVFYEYEHDSGRYTGDIKHEIRLIPEATPVKRRLRKYRPKE</sequence>
<reference evidence="2" key="2">
    <citation type="submission" date="2015-08" db="UniProtKB">
        <authorList>
            <consortium name="WormBaseParasite"/>
        </authorList>
    </citation>
    <scope>IDENTIFICATION</scope>
</reference>
<dbReference type="Proteomes" id="UP000035680">
    <property type="component" value="Unassembled WGS sequence"/>
</dbReference>